<dbReference type="AlphaFoldDB" id="A0A2P6NI61"/>
<dbReference type="Proteomes" id="UP000241769">
    <property type="component" value="Unassembled WGS sequence"/>
</dbReference>
<evidence type="ECO:0000313" key="2">
    <source>
        <dbReference type="Proteomes" id="UP000241769"/>
    </source>
</evidence>
<proteinExistence type="predicted"/>
<dbReference type="InParanoid" id="A0A2P6NI61"/>
<organism evidence="1 2">
    <name type="scientific">Planoprotostelium fungivorum</name>
    <dbReference type="NCBI Taxonomy" id="1890364"/>
    <lineage>
        <taxon>Eukaryota</taxon>
        <taxon>Amoebozoa</taxon>
        <taxon>Evosea</taxon>
        <taxon>Variosea</taxon>
        <taxon>Cavosteliida</taxon>
        <taxon>Cavosteliaceae</taxon>
        <taxon>Planoprotostelium</taxon>
    </lineage>
</organism>
<sequence length="76" mass="8825">MTFFEGFRSVLKGRTTLDDAIVMEAVRLLNEEGGGEKEERVSTLIGDEARTFTYRVTVGDFRHRREERREMTLGVR</sequence>
<reference evidence="1 2" key="1">
    <citation type="journal article" date="2018" name="Genome Biol. Evol.">
        <title>Multiple Roots of Fruiting Body Formation in Amoebozoa.</title>
        <authorList>
            <person name="Hillmann F."/>
            <person name="Forbes G."/>
            <person name="Novohradska S."/>
            <person name="Ferling I."/>
            <person name="Riege K."/>
            <person name="Groth M."/>
            <person name="Westermann M."/>
            <person name="Marz M."/>
            <person name="Spaller T."/>
            <person name="Winckler T."/>
            <person name="Schaap P."/>
            <person name="Glockner G."/>
        </authorList>
    </citation>
    <scope>NUCLEOTIDE SEQUENCE [LARGE SCALE GENOMIC DNA]</scope>
    <source>
        <strain evidence="1 2">Jena</strain>
    </source>
</reference>
<comment type="caution">
    <text evidence="1">The sequence shown here is derived from an EMBL/GenBank/DDBJ whole genome shotgun (WGS) entry which is preliminary data.</text>
</comment>
<gene>
    <name evidence="1" type="ORF">PROFUN_08348</name>
</gene>
<keyword evidence="2" id="KW-1185">Reference proteome</keyword>
<protein>
    <submittedName>
        <fullName evidence="1">Uncharacterized protein</fullName>
    </submittedName>
</protein>
<dbReference type="EMBL" id="MDYQ01000079">
    <property type="protein sequence ID" value="PRP83622.1"/>
    <property type="molecule type" value="Genomic_DNA"/>
</dbReference>
<name>A0A2P6NI61_9EUKA</name>
<evidence type="ECO:0000313" key="1">
    <source>
        <dbReference type="EMBL" id="PRP83622.1"/>
    </source>
</evidence>
<accession>A0A2P6NI61</accession>